<dbReference type="InterPro" id="IPR006016">
    <property type="entry name" value="UspA"/>
</dbReference>
<feature type="domain" description="UspA" evidence="2">
    <location>
        <begin position="5"/>
        <end position="130"/>
    </location>
</feature>
<dbReference type="InterPro" id="IPR006015">
    <property type="entry name" value="Universal_stress_UspA"/>
</dbReference>
<accession>A0A918EVB3</accession>
<dbReference type="Proteomes" id="UP000656732">
    <property type="component" value="Unassembled WGS sequence"/>
</dbReference>
<evidence type="ECO:0000259" key="2">
    <source>
        <dbReference type="Pfam" id="PF00582"/>
    </source>
</evidence>
<dbReference type="PANTHER" id="PTHR46268">
    <property type="entry name" value="STRESS RESPONSE PROTEIN NHAX"/>
    <property type="match status" value="1"/>
</dbReference>
<protein>
    <submittedName>
        <fullName evidence="3">Universal stress protein</fullName>
    </submittedName>
</protein>
<dbReference type="PRINTS" id="PR01438">
    <property type="entry name" value="UNVRSLSTRESS"/>
</dbReference>
<gene>
    <name evidence="3" type="ORF">GCM10010280_16440</name>
</gene>
<name>A0A918EVB3_9ACTN</name>
<dbReference type="SUPFAM" id="SSF52402">
    <property type="entry name" value="Adenine nucleotide alpha hydrolases-like"/>
    <property type="match status" value="2"/>
</dbReference>
<dbReference type="EMBL" id="BMTU01000002">
    <property type="protein sequence ID" value="GGQ70594.1"/>
    <property type="molecule type" value="Genomic_DNA"/>
</dbReference>
<reference evidence="3" key="2">
    <citation type="submission" date="2020-09" db="EMBL/GenBank/DDBJ databases">
        <authorList>
            <person name="Sun Q."/>
            <person name="Ohkuma M."/>
        </authorList>
    </citation>
    <scope>NUCLEOTIDE SEQUENCE</scope>
    <source>
        <strain evidence="3">JCM 4403</strain>
    </source>
</reference>
<keyword evidence="4" id="KW-1185">Reference proteome</keyword>
<reference evidence="3" key="1">
    <citation type="journal article" date="2014" name="Int. J. Syst. Evol. Microbiol.">
        <title>Complete genome sequence of Corynebacterium casei LMG S-19264T (=DSM 44701T), isolated from a smear-ripened cheese.</title>
        <authorList>
            <consortium name="US DOE Joint Genome Institute (JGI-PGF)"/>
            <person name="Walter F."/>
            <person name="Albersmeier A."/>
            <person name="Kalinowski J."/>
            <person name="Ruckert C."/>
        </authorList>
    </citation>
    <scope>NUCLEOTIDE SEQUENCE</scope>
    <source>
        <strain evidence="3">JCM 4403</strain>
    </source>
</reference>
<evidence type="ECO:0000313" key="4">
    <source>
        <dbReference type="Proteomes" id="UP000656732"/>
    </source>
</evidence>
<dbReference type="InterPro" id="IPR014729">
    <property type="entry name" value="Rossmann-like_a/b/a_fold"/>
</dbReference>
<evidence type="ECO:0000313" key="3">
    <source>
        <dbReference type="EMBL" id="GGQ70594.1"/>
    </source>
</evidence>
<dbReference type="Pfam" id="PF00582">
    <property type="entry name" value="Usp"/>
    <property type="match status" value="2"/>
</dbReference>
<feature type="domain" description="UspA" evidence="2">
    <location>
        <begin position="141"/>
        <end position="267"/>
    </location>
</feature>
<evidence type="ECO:0000256" key="1">
    <source>
        <dbReference type="ARBA" id="ARBA00008791"/>
    </source>
</evidence>
<dbReference type="AlphaFoldDB" id="A0A918EVB3"/>
<dbReference type="Gene3D" id="3.40.50.620">
    <property type="entry name" value="HUPs"/>
    <property type="match status" value="2"/>
</dbReference>
<proteinExistence type="inferred from homology"/>
<comment type="caution">
    <text evidence="3">The sequence shown here is derived from an EMBL/GenBank/DDBJ whole genome shotgun (WGS) entry which is preliminary data.</text>
</comment>
<comment type="similarity">
    <text evidence="1">Belongs to the universal stress protein A family.</text>
</comment>
<dbReference type="RefSeq" id="WP_189556877.1">
    <property type="nucleotide sequence ID" value="NZ_BMTU01000002.1"/>
</dbReference>
<organism evidence="3 4">
    <name type="scientific">Streptomyces pilosus</name>
    <dbReference type="NCBI Taxonomy" id="28893"/>
    <lineage>
        <taxon>Bacteria</taxon>
        <taxon>Bacillati</taxon>
        <taxon>Actinomycetota</taxon>
        <taxon>Actinomycetes</taxon>
        <taxon>Kitasatosporales</taxon>
        <taxon>Streptomycetaceae</taxon>
        <taxon>Streptomyces</taxon>
    </lineage>
</organism>
<sequence length="270" mass="27454">MSILVVVGVDGSATSLTAVEGAAVAAARRRATLRVVHAEVPIKPRYMVPDPASGTLVNEAAAHAVAVAPEVAVTVAVVTGDVVHVLEAQSQAAGLIVVGSRGVGGVLGLLLGSTPVSLAARSHCPVMTVREDYRTSAETGPVVLGVDGSPDSDEAIEVACAEAAQRQADLVTLHAWQPDKATSSAAPPPAARALAQAIAGRTDTCPDITVRHDLVDGTPHEVLIEASKTAQLMVVGARGRRGIAGLLLGSVSQALMTHAHCPVVTVRRTT</sequence>
<dbReference type="PANTHER" id="PTHR46268:SF6">
    <property type="entry name" value="UNIVERSAL STRESS PROTEIN UP12"/>
    <property type="match status" value="1"/>
</dbReference>